<feature type="domain" description="Peptidase M16 N-terminal" evidence="3">
    <location>
        <begin position="56"/>
        <end position="196"/>
    </location>
</feature>
<dbReference type="Pfam" id="PF05193">
    <property type="entry name" value="Peptidase_M16_C"/>
    <property type="match status" value="1"/>
</dbReference>
<dbReference type="PROSITE" id="PS00143">
    <property type="entry name" value="INSULINASE"/>
    <property type="match status" value="1"/>
</dbReference>
<dbReference type="PANTHER" id="PTHR11851">
    <property type="entry name" value="METALLOPROTEASE"/>
    <property type="match status" value="1"/>
</dbReference>
<dbReference type="InterPro" id="IPR011765">
    <property type="entry name" value="Pept_M16_N"/>
</dbReference>
<dbReference type="SUPFAM" id="SSF63411">
    <property type="entry name" value="LuxS/MPP-like metallohydrolase"/>
    <property type="match status" value="2"/>
</dbReference>
<keyword evidence="5" id="KW-0645">Protease</keyword>
<organism evidence="5 6">
    <name type="scientific">Selenihalanaerobacter shriftii</name>
    <dbReference type="NCBI Taxonomy" id="142842"/>
    <lineage>
        <taxon>Bacteria</taxon>
        <taxon>Bacillati</taxon>
        <taxon>Bacillota</taxon>
        <taxon>Clostridia</taxon>
        <taxon>Halanaerobiales</taxon>
        <taxon>Halobacteroidaceae</taxon>
        <taxon>Selenihalanaerobacter</taxon>
    </lineage>
</organism>
<keyword evidence="6" id="KW-1185">Reference proteome</keyword>
<dbReference type="GO" id="GO:0046872">
    <property type="term" value="F:metal ion binding"/>
    <property type="evidence" value="ECO:0007669"/>
    <property type="project" value="InterPro"/>
</dbReference>
<evidence type="ECO:0000313" key="6">
    <source>
        <dbReference type="Proteomes" id="UP000190625"/>
    </source>
</evidence>
<evidence type="ECO:0000259" key="4">
    <source>
        <dbReference type="Pfam" id="PF05193"/>
    </source>
</evidence>
<proteinExistence type="inferred from homology"/>
<dbReference type="InterPro" id="IPR050361">
    <property type="entry name" value="MPP/UQCRC_Complex"/>
</dbReference>
<dbReference type="STRING" id="142842.SAMN02745118_02484"/>
<evidence type="ECO:0000259" key="3">
    <source>
        <dbReference type="Pfam" id="PF00675"/>
    </source>
</evidence>
<dbReference type="RefSeq" id="WP_078810912.1">
    <property type="nucleotide sequence ID" value="NZ_FUWM01000025.1"/>
</dbReference>
<dbReference type="GO" id="GO:0006508">
    <property type="term" value="P:proteolysis"/>
    <property type="evidence" value="ECO:0007669"/>
    <property type="project" value="UniProtKB-KW"/>
</dbReference>
<evidence type="ECO:0000256" key="2">
    <source>
        <dbReference type="RuleBase" id="RU004447"/>
    </source>
</evidence>
<dbReference type="PANTHER" id="PTHR11851:SF49">
    <property type="entry name" value="MITOCHONDRIAL-PROCESSING PEPTIDASE SUBUNIT ALPHA"/>
    <property type="match status" value="1"/>
</dbReference>
<dbReference type="AlphaFoldDB" id="A0A1T4Q9A7"/>
<dbReference type="Gene3D" id="3.30.830.10">
    <property type="entry name" value="Metalloenzyme, LuxS/M16 peptidase-like"/>
    <property type="match status" value="2"/>
</dbReference>
<dbReference type="Pfam" id="PF00675">
    <property type="entry name" value="Peptidase_M16"/>
    <property type="match status" value="1"/>
</dbReference>
<dbReference type="InterPro" id="IPR011249">
    <property type="entry name" value="Metalloenz_LuxS/M16"/>
</dbReference>
<name>A0A1T4Q9A7_9FIRM</name>
<comment type="similarity">
    <text evidence="1 2">Belongs to the peptidase M16 family.</text>
</comment>
<evidence type="ECO:0000313" key="5">
    <source>
        <dbReference type="EMBL" id="SKA00333.1"/>
    </source>
</evidence>
<sequence>MKKVIYILLISLIVLALTGCAGLAKKQDVKGKLFVPKVNYSYFKLNNGLQVYVFEDHQLPLAKFAVWYKVGSIDEPQGLSGISHLLEHTMFLGTESLPKDEVHELIKSTGGINNAGTYYDYTMYYEEIPSTKLELAMAIEADRMGNLKIDPQEFKREKEVVMQERRKRVENTTFNSALEKIQAKAFKESSLHHQIIGWMKDLKNINTNDVRRYYNQYYAPNNAVMVVSGDVDPQRVHKLAKKYYGDYQSKEIDRLNIKEPKQTKERFIKVKENTKLPIIGMIYKIPKGNHPDMIAIEALLDIWINNSTSRVKSELKKKKNMILRVGAFPVELRKPGFALIYTMPMKKEIIDQVKNAFDEELKKLINEGITDEELKIVKKAALKKTIFNQKKTSEIAHTVAKSVIRYNDPKLYQKKIKRLKNLTKDDIIVAAKEYFTKNNRTVGYIVPKK</sequence>
<dbReference type="Proteomes" id="UP000190625">
    <property type="component" value="Unassembled WGS sequence"/>
</dbReference>
<keyword evidence="5" id="KW-0378">Hydrolase</keyword>
<dbReference type="GO" id="GO:0004222">
    <property type="term" value="F:metalloendopeptidase activity"/>
    <property type="evidence" value="ECO:0007669"/>
    <property type="project" value="InterPro"/>
</dbReference>
<dbReference type="InterPro" id="IPR007863">
    <property type="entry name" value="Peptidase_M16_C"/>
</dbReference>
<evidence type="ECO:0000256" key="1">
    <source>
        <dbReference type="ARBA" id="ARBA00007261"/>
    </source>
</evidence>
<protein>
    <submittedName>
        <fullName evidence="5">Zinc protease</fullName>
    </submittedName>
</protein>
<dbReference type="PROSITE" id="PS51257">
    <property type="entry name" value="PROKAR_LIPOPROTEIN"/>
    <property type="match status" value="1"/>
</dbReference>
<dbReference type="OrthoDB" id="9811314at2"/>
<accession>A0A1T4Q9A7</accession>
<dbReference type="EMBL" id="FUWM01000025">
    <property type="protein sequence ID" value="SKA00333.1"/>
    <property type="molecule type" value="Genomic_DNA"/>
</dbReference>
<gene>
    <name evidence="5" type="ORF">SAMN02745118_02484</name>
</gene>
<dbReference type="InterPro" id="IPR001431">
    <property type="entry name" value="Pept_M16_Zn_BS"/>
</dbReference>
<reference evidence="6" key="1">
    <citation type="submission" date="2017-02" db="EMBL/GenBank/DDBJ databases">
        <authorList>
            <person name="Varghese N."/>
            <person name="Submissions S."/>
        </authorList>
    </citation>
    <scope>NUCLEOTIDE SEQUENCE [LARGE SCALE GENOMIC DNA]</scope>
    <source>
        <strain evidence="6">ATCC BAA-73</strain>
    </source>
</reference>
<feature type="domain" description="Peptidase M16 C-terminal" evidence="4">
    <location>
        <begin position="204"/>
        <end position="380"/>
    </location>
</feature>